<dbReference type="Pfam" id="PF12551">
    <property type="entry name" value="PHBC_N"/>
    <property type="match status" value="1"/>
</dbReference>
<feature type="domain" description="Poly-beta-hydroxybutyrate polymerase N-terminal" evidence="4">
    <location>
        <begin position="11"/>
        <end position="52"/>
    </location>
</feature>
<evidence type="ECO:0000256" key="1">
    <source>
        <dbReference type="ARBA" id="ARBA00022679"/>
    </source>
</evidence>
<dbReference type="Gene3D" id="3.40.50.1820">
    <property type="entry name" value="alpha/beta hydrolase"/>
    <property type="match status" value="1"/>
</dbReference>
<keyword evidence="2" id="KW-0012">Acyltransferase</keyword>
<dbReference type="InterPro" id="IPR051321">
    <property type="entry name" value="PHA/PHB_synthase"/>
</dbReference>
<reference evidence="5 6" key="1">
    <citation type="submission" date="2012-11" db="EMBL/GenBank/DDBJ databases">
        <title>Whole genome sequence of Acidocella aminolytica 101 = DSM 11237.</title>
        <authorList>
            <person name="Azuma Y."/>
            <person name="Higashiura N."/>
            <person name="Hirakawa H."/>
            <person name="Matsushita K."/>
        </authorList>
    </citation>
    <scope>NUCLEOTIDE SEQUENCE [LARGE SCALE GENOMIC DNA]</scope>
    <source>
        <strain evidence="6">101 / DSM 11237</strain>
    </source>
</reference>
<feature type="domain" description="Poly-beta-hydroxybutyrate polymerase N-terminal" evidence="3">
    <location>
        <begin position="88"/>
        <end position="257"/>
    </location>
</feature>
<dbReference type="Pfam" id="PF07167">
    <property type="entry name" value="PhaC_N"/>
    <property type="match status" value="1"/>
</dbReference>
<dbReference type="PANTHER" id="PTHR36837:SF5">
    <property type="entry name" value="POLY-3-HYDROXYBUTYRATE SYNTHASE"/>
    <property type="match status" value="1"/>
</dbReference>
<evidence type="ECO:0000259" key="3">
    <source>
        <dbReference type="Pfam" id="PF07167"/>
    </source>
</evidence>
<sequence length="580" mass="65009">MCPQSDAIFPQFKTYDRALRAAGARITRGVSYRVMLEAWAEWAEQLAISPGKQAELVMRAWIESGRFALDLPRAMANEADKRAVKPTEDRRFSSPEWTKWPFNTFAKLHMMSEDWWLEATRHVPGVAQRTQGEMEFLMRQAADMWSPANIPWLNPTILSKTAQSGGVSLLRGMQNWWEDLGRELSGEPPAGAEAFVIGENIVTAPGKVVMRNDLMELIQYAPDTETVFAEPVLIVPAWIMKYYIFDLSPEASLVRWLVARGHTVFIISWKNPSHRDRDVSLDDYRLGGVMAALDAVELILPERKIHACGYCLGGTILAIAAATMAREHDERLASVTLLAAQTDFADAGDLLLFLDERQVALLEDLMWDQGYLDTQQMSAAFNALRSNELIWSKMLKTYILGEREPMTALGAWNSDQTRMPARMHSEYLRGLFLENRLSAGRFAVEGRVIALHDIRVPIFLLATARDHIAPWRSVYKLSLFTDTELTFVLTSGGHNVGIINPPDAGIGSYQIETRQPGQRYTDPESWAAAAMPRDGSWWHAWQRWLASHSKPARVPPPSMGAVGKGLVPLADAPGTYVLTS</sequence>
<dbReference type="InterPro" id="IPR022211">
    <property type="entry name" value="PHBC_N"/>
</dbReference>
<evidence type="ECO:0000256" key="2">
    <source>
        <dbReference type="ARBA" id="ARBA00023315"/>
    </source>
</evidence>
<accession>A0A0D6PIM2</accession>
<protein>
    <submittedName>
        <fullName evidence="5">Poly-beta-hydroxybutyrate polymerase/poly(3-hydroxyalkanoate) polymerase</fullName>
    </submittedName>
</protein>
<name>A0A0D6PIM2_9PROT</name>
<keyword evidence="6" id="KW-1185">Reference proteome</keyword>
<organism evidence="5 6">
    <name type="scientific">Acidocella aminolytica 101 = DSM 11237</name>
    <dbReference type="NCBI Taxonomy" id="1120923"/>
    <lineage>
        <taxon>Bacteria</taxon>
        <taxon>Pseudomonadati</taxon>
        <taxon>Pseudomonadota</taxon>
        <taxon>Alphaproteobacteria</taxon>
        <taxon>Acetobacterales</taxon>
        <taxon>Acidocellaceae</taxon>
        <taxon>Acidocella</taxon>
    </lineage>
</organism>
<dbReference type="Proteomes" id="UP000032668">
    <property type="component" value="Unassembled WGS sequence"/>
</dbReference>
<gene>
    <name evidence="5" type="ORF">Aam_106_013</name>
</gene>
<evidence type="ECO:0000259" key="4">
    <source>
        <dbReference type="Pfam" id="PF12551"/>
    </source>
</evidence>
<dbReference type="InterPro" id="IPR029058">
    <property type="entry name" value="AB_hydrolase_fold"/>
</dbReference>
<proteinExistence type="predicted"/>
<dbReference type="STRING" id="1120923.SAMN02746095_02649"/>
<dbReference type="GO" id="GO:0016746">
    <property type="term" value="F:acyltransferase activity"/>
    <property type="evidence" value="ECO:0007669"/>
    <property type="project" value="UniProtKB-KW"/>
</dbReference>
<dbReference type="AlphaFoldDB" id="A0A0D6PIM2"/>
<evidence type="ECO:0000313" key="5">
    <source>
        <dbReference type="EMBL" id="GAN81605.1"/>
    </source>
</evidence>
<evidence type="ECO:0000313" key="6">
    <source>
        <dbReference type="Proteomes" id="UP000032668"/>
    </source>
</evidence>
<dbReference type="GO" id="GO:0042619">
    <property type="term" value="P:poly-hydroxybutyrate biosynthetic process"/>
    <property type="evidence" value="ECO:0007669"/>
    <property type="project" value="InterPro"/>
</dbReference>
<dbReference type="RefSeq" id="WP_048879995.1">
    <property type="nucleotide sequence ID" value="NZ_BANC01000104.1"/>
</dbReference>
<dbReference type="OrthoDB" id="7208816at2"/>
<dbReference type="SUPFAM" id="SSF53474">
    <property type="entry name" value="alpha/beta-Hydrolases"/>
    <property type="match status" value="1"/>
</dbReference>
<dbReference type="PANTHER" id="PTHR36837">
    <property type="entry name" value="POLY(3-HYDROXYALKANOATE) POLYMERASE SUBUNIT PHAC"/>
    <property type="match status" value="1"/>
</dbReference>
<keyword evidence="1" id="KW-0808">Transferase</keyword>
<dbReference type="InterPro" id="IPR010941">
    <property type="entry name" value="PhaC_N"/>
</dbReference>
<comment type="caution">
    <text evidence="5">The sequence shown here is derived from an EMBL/GenBank/DDBJ whole genome shotgun (WGS) entry which is preliminary data.</text>
</comment>
<dbReference type="EMBL" id="BANC01000104">
    <property type="protein sequence ID" value="GAN81605.1"/>
    <property type="molecule type" value="Genomic_DNA"/>
</dbReference>